<gene>
    <name evidence="1" type="ORF">QBC46DRAFT_450674</name>
</gene>
<keyword evidence="2" id="KW-1185">Reference proteome</keyword>
<comment type="caution">
    <text evidence="1">The sequence shown here is derived from an EMBL/GenBank/DDBJ whole genome shotgun (WGS) entry which is preliminary data.</text>
</comment>
<proteinExistence type="predicted"/>
<name>A0AAN6N6F7_9PEZI</name>
<accession>A0AAN6N6F7</accession>
<dbReference type="AlphaFoldDB" id="A0AAN6N6F7"/>
<evidence type="ECO:0000313" key="2">
    <source>
        <dbReference type="Proteomes" id="UP001303473"/>
    </source>
</evidence>
<evidence type="ECO:0000313" key="1">
    <source>
        <dbReference type="EMBL" id="KAK3939088.1"/>
    </source>
</evidence>
<reference evidence="2" key="1">
    <citation type="journal article" date="2023" name="Mol. Phylogenet. Evol.">
        <title>Genome-scale phylogeny and comparative genomics of the fungal order Sordariales.</title>
        <authorList>
            <person name="Hensen N."/>
            <person name="Bonometti L."/>
            <person name="Westerberg I."/>
            <person name="Brannstrom I.O."/>
            <person name="Guillou S."/>
            <person name="Cros-Aarteil S."/>
            <person name="Calhoun S."/>
            <person name="Haridas S."/>
            <person name="Kuo A."/>
            <person name="Mondo S."/>
            <person name="Pangilinan J."/>
            <person name="Riley R."/>
            <person name="LaButti K."/>
            <person name="Andreopoulos B."/>
            <person name="Lipzen A."/>
            <person name="Chen C."/>
            <person name="Yan M."/>
            <person name="Daum C."/>
            <person name="Ng V."/>
            <person name="Clum A."/>
            <person name="Steindorff A."/>
            <person name="Ohm R.A."/>
            <person name="Martin F."/>
            <person name="Silar P."/>
            <person name="Natvig D.O."/>
            <person name="Lalanne C."/>
            <person name="Gautier V."/>
            <person name="Ament-Velasquez S.L."/>
            <person name="Kruys A."/>
            <person name="Hutchinson M.I."/>
            <person name="Powell A.J."/>
            <person name="Barry K."/>
            <person name="Miller A.N."/>
            <person name="Grigoriev I.V."/>
            <person name="Debuchy R."/>
            <person name="Gladieux P."/>
            <person name="Hiltunen Thoren M."/>
            <person name="Johannesson H."/>
        </authorList>
    </citation>
    <scope>NUCLEOTIDE SEQUENCE [LARGE SCALE GENOMIC DNA]</scope>
    <source>
        <strain evidence="2">CBS 340.73</strain>
    </source>
</reference>
<protein>
    <submittedName>
        <fullName evidence="1">Uncharacterized protein</fullName>
    </submittedName>
</protein>
<sequence>MDKTVAMAHAKLRERQHCPEQDIVTLCVLVEVGLPGKSPGDLAFQATFLPPHSVTKFSQSPKTALFWSGGSLAASHRSQVSWLESPGLSPQIATILTLKAHISQRIAGPLYTSANGTSRAHLNCLSTVAPPSFKVNPDFILVCFRTDQRDVIHETRSVAFQLRILFTTHCSLSNFIPAITNCIAIDSAGIFIDNSGSPVAVPKGQLVGQDGLSSNRRRQYVLC</sequence>
<dbReference type="EMBL" id="MU853817">
    <property type="protein sequence ID" value="KAK3939088.1"/>
    <property type="molecule type" value="Genomic_DNA"/>
</dbReference>
<dbReference type="Proteomes" id="UP001303473">
    <property type="component" value="Unassembled WGS sequence"/>
</dbReference>
<organism evidence="1 2">
    <name type="scientific">Diplogelasinospora grovesii</name>
    <dbReference type="NCBI Taxonomy" id="303347"/>
    <lineage>
        <taxon>Eukaryota</taxon>
        <taxon>Fungi</taxon>
        <taxon>Dikarya</taxon>
        <taxon>Ascomycota</taxon>
        <taxon>Pezizomycotina</taxon>
        <taxon>Sordariomycetes</taxon>
        <taxon>Sordariomycetidae</taxon>
        <taxon>Sordariales</taxon>
        <taxon>Diplogelasinosporaceae</taxon>
        <taxon>Diplogelasinospora</taxon>
    </lineage>
</organism>